<accession>A0AAQ3MUQ0</accession>
<dbReference type="EMBL" id="CP144692">
    <property type="protein sequence ID" value="WVY97787.1"/>
    <property type="molecule type" value="Genomic_DNA"/>
</dbReference>
<sequence length="201" mass="23130">MTFNYCHVTKSNSSWQPLYHPKIRVLHLGEIFICLHREKKKNATRDFPSMEDDFTNYAAHGSMKKTNLVVGEDDDPGALHNGDKDYCADDEALNLDDSWLMRENEDSMEFEIRVRDLGEIATLMVVAMEVALDGVTSRRHGDFGRSLWRRWRFSGLKVEEDGDVVIVKCHLNTVAHTWTLRTPGLSVVNDLNDVYKKDQIE</sequence>
<gene>
    <name evidence="1" type="ORF">V8G54_029938</name>
</gene>
<evidence type="ECO:0000313" key="1">
    <source>
        <dbReference type="EMBL" id="WVY97787.1"/>
    </source>
</evidence>
<dbReference type="Proteomes" id="UP001374535">
    <property type="component" value="Chromosome 9"/>
</dbReference>
<evidence type="ECO:0000313" key="2">
    <source>
        <dbReference type="Proteomes" id="UP001374535"/>
    </source>
</evidence>
<name>A0AAQ3MUQ0_VIGMU</name>
<organism evidence="1 2">
    <name type="scientific">Vigna mungo</name>
    <name type="common">Black gram</name>
    <name type="synonym">Phaseolus mungo</name>
    <dbReference type="NCBI Taxonomy" id="3915"/>
    <lineage>
        <taxon>Eukaryota</taxon>
        <taxon>Viridiplantae</taxon>
        <taxon>Streptophyta</taxon>
        <taxon>Embryophyta</taxon>
        <taxon>Tracheophyta</taxon>
        <taxon>Spermatophyta</taxon>
        <taxon>Magnoliopsida</taxon>
        <taxon>eudicotyledons</taxon>
        <taxon>Gunneridae</taxon>
        <taxon>Pentapetalae</taxon>
        <taxon>rosids</taxon>
        <taxon>fabids</taxon>
        <taxon>Fabales</taxon>
        <taxon>Fabaceae</taxon>
        <taxon>Papilionoideae</taxon>
        <taxon>50 kb inversion clade</taxon>
        <taxon>NPAAA clade</taxon>
        <taxon>indigoferoid/millettioid clade</taxon>
        <taxon>Phaseoleae</taxon>
        <taxon>Vigna</taxon>
    </lineage>
</organism>
<dbReference type="AlphaFoldDB" id="A0AAQ3MUQ0"/>
<proteinExistence type="predicted"/>
<keyword evidence="2" id="KW-1185">Reference proteome</keyword>
<protein>
    <submittedName>
        <fullName evidence="1">Uncharacterized protein</fullName>
    </submittedName>
</protein>
<reference evidence="1 2" key="1">
    <citation type="journal article" date="2023" name="Life. Sci Alliance">
        <title>Evolutionary insights into 3D genome organization and epigenetic landscape of Vigna mungo.</title>
        <authorList>
            <person name="Junaid A."/>
            <person name="Singh B."/>
            <person name="Bhatia S."/>
        </authorList>
    </citation>
    <scope>NUCLEOTIDE SEQUENCE [LARGE SCALE GENOMIC DNA]</scope>
    <source>
        <strain evidence="1">Urdbean</strain>
    </source>
</reference>